<evidence type="ECO:0000313" key="2">
    <source>
        <dbReference type="EMBL" id="QIS12291.1"/>
    </source>
</evidence>
<evidence type="ECO:0000256" key="1">
    <source>
        <dbReference type="SAM" id="SignalP"/>
    </source>
</evidence>
<dbReference type="RefSeq" id="WP_167474993.1">
    <property type="nucleotide sequence ID" value="NZ_CP046172.1"/>
</dbReference>
<evidence type="ECO:0000313" key="3">
    <source>
        <dbReference type="Proteomes" id="UP000503540"/>
    </source>
</evidence>
<keyword evidence="3" id="KW-1185">Reference proteome</keyword>
<feature type="chain" id="PRO_5026268060" evidence="1">
    <location>
        <begin position="27"/>
        <end position="170"/>
    </location>
</feature>
<sequence>MKKIVLLFSVALAAGIFLAPSPVASAAVDQACTVNEVATFSPPLTDNPQTVTITTEGNLFDCTSGSAPTGTYAETLVVPGLSCTNLLVSGSGTRVLTWVGAAAPSTFTYNRTATLVNGNVQVVFLGEIASGTFTPDPAKEELTGPALDPTACATTGVARHDNNGTLTIGI</sequence>
<dbReference type="KEGG" id="nah:F5544_22145"/>
<reference evidence="2 3" key="1">
    <citation type="journal article" date="2019" name="ACS Chem. Biol.">
        <title>Identification and Mobilization of a Cryptic Antibiotic Biosynthesis Gene Locus from a Human-Pathogenic Nocardia Isolate.</title>
        <authorList>
            <person name="Herisse M."/>
            <person name="Ishida K."/>
            <person name="Porter J.L."/>
            <person name="Howden B."/>
            <person name="Hertweck C."/>
            <person name="Stinear T.P."/>
            <person name="Pidot S.J."/>
        </authorList>
    </citation>
    <scope>NUCLEOTIDE SEQUENCE [LARGE SCALE GENOMIC DNA]</scope>
    <source>
        <strain evidence="2 3">AUSMDU00012717</strain>
    </source>
</reference>
<keyword evidence="1" id="KW-0732">Signal</keyword>
<feature type="signal peptide" evidence="1">
    <location>
        <begin position="1"/>
        <end position="26"/>
    </location>
</feature>
<accession>A0A6G9YGE5</accession>
<protein>
    <submittedName>
        <fullName evidence="2">Uncharacterized protein</fullName>
    </submittedName>
</protein>
<gene>
    <name evidence="2" type="ORF">F5544_22145</name>
</gene>
<dbReference type="AlphaFoldDB" id="A0A6G9YGE5"/>
<proteinExistence type="predicted"/>
<name>A0A6G9YGE5_9NOCA</name>
<organism evidence="2 3">
    <name type="scientific">Nocardia arthritidis</name>
    <dbReference type="NCBI Taxonomy" id="228602"/>
    <lineage>
        <taxon>Bacteria</taxon>
        <taxon>Bacillati</taxon>
        <taxon>Actinomycetota</taxon>
        <taxon>Actinomycetes</taxon>
        <taxon>Mycobacteriales</taxon>
        <taxon>Nocardiaceae</taxon>
        <taxon>Nocardia</taxon>
    </lineage>
</organism>
<dbReference type="Proteomes" id="UP000503540">
    <property type="component" value="Chromosome"/>
</dbReference>
<dbReference type="EMBL" id="CP046172">
    <property type="protein sequence ID" value="QIS12291.1"/>
    <property type="molecule type" value="Genomic_DNA"/>
</dbReference>